<evidence type="ECO:0000313" key="2">
    <source>
        <dbReference type="EMBL" id="KAL3821161.1"/>
    </source>
</evidence>
<dbReference type="Proteomes" id="UP001634393">
    <property type="component" value="Unassembled WGS sequence"/>
</dbReference>
<feature type="transmembrane region" description="Helical" evidence="1">
    <location>
        <begin position="7"/>
        <end position="30"/>
    </location>
</feature>
<dbReference type="EMBL" id="JBJXBP010000007">
    <property type="protein sequence ID" value="KAL3821161.1"/>
    <property type="molecule type" value="Genomic_DNA"/>
</dbReference>
<comment type="caution">
    <text evidence="2">The sequence shown here is derived from an EMBL/GenBank/DDBJ whole genome shotgun (WGS) entry which is preliminary data.</text>
</comment>
<name>A0ABD3S9P8_9LAMI</name>
<proteinExistence type="predicted"/>
<sequence length="70" mass="7324">MCCGTKVCCFCICLVLVVIAIGFLFGFGVFEHGFDKLKGTVHDCDTSAVNGSGATFCGRPFLGFSAPPPL</sequence>
<evidence type="ECO:0008006" key="4">
    <source>
        <dbReference type="Google" id="ProtNLM"/>
    </source>
</evidence>
<accession>A0ABD3S9P8</accession>
<evidence type="ECO:0000256" key="1">
    <source>
        <dbReference type="SAM" id="Phobius"/>
    </source>
</evidence>
<dbReference type="PANTHER" id="PTHR36753:SF2">
    <property type="entry name" value="TRANSMEMBRANE PROTEIN"/>
    <property type="match status" value="1"/>
</dbReference>
<keyword evidence="3" id="KW-1185">Reference proteome</keyword>
<protein>
    <recommendedName>
        <fullName evidence="4">Transmembrane protein</fullName>
    </recommendedName>
</protein>
<dbReference type="AlphaFoldDB" id="A0ABD3S9P8"/>
<keyword evidence="1" id="KW-1133">Transmembrane helix</keyword>
<reference evidence="2 3" key="1">
    <citation type="submission" date="2024-12" db="EMBL/GenBank/DDBJ databases">
        <title>The unique morphological basis and parallel evolutionary history of personate flowers in Penstemon.</title>
        <authorList>
            <person name="Depatie T.H."/>
            <person name="Wessinger C.A."/>
        </authorList>
    </citation>
    <scope>NUCLEOTIDE SEQUENCE [LARGE SCALE GENOMIC DNA]</scope>
    <source>
        <strain evidence="2">WTNN_2</strain>
        <tissue evidence="2">Leaf</tissue>
    </source>
</reference>
<dbReference type="PANTHER" id="PTHR36753">
    <property type="entry name" value="TRANSMEMBRANE PROTEIN"/>
    <property type="match status" value="1"/>
</dbReference>
<keyword evidence="1" id="KW-0472">Membrane</keyword>
<keyword evidence="1" id="KW-0812">Transmembrane</keyword>
<evidence type="ECO:0000313" key="3">
    <source>
        <dbReference type="Proteomes" id="UP001634393"/>
    </source>
</evidence>
<gene>
    <name evidence="2" type="ORF">ACJIZ3_007066</name>
</gene>
<organism evidence="2 3">
    <name type="scientific">Penstemon smallii</name>
    <dbReference type="NCBI Taxonomy" id="265156"/>
    <lineage>
        <taxon>Eukaryota</taxon>
        <taxon>Viridiplantae</taxon>
        <taxon>Streptophyta</taxon>
        <taxon>Embryophyta</taxon>
        <taxon>Tracheophyta</taxon>
        <taxon>Spermatophyta</taxon>
        <taxon>Magnoliopsida</taxon>
        <taxon>eudicotyledons</taxon>
        <taxon>Gunneridae</taxon>
        <taxon>Pentapetalae</taxon>
        <taxon>asterids</taxon>
        <taxon>lamiids</taxon>
        <taxon>Lamiales</taxon>
        <taxon>Plantaginaceae</taxon>
        <taxon>Cheloneae</taxon>
        <taxon>Penstemon</taxon>
    </lineage>
</organism>